<dbReference type="InterPro" id="IPR002241">
    <property type="entry name" value="Glyco_hydro_27"/>
</dbReference>
<comment type="subcellular location">
    <subcellularLocation>
        <location evidence="1">Secreted</location>
    </subcellularLocation>
</comment>
<keyword evidence="7" id="KW-0325">Glycoprotein</keyword>
<evidence type="ECO:0000256" key="8">
    <source>
        <dbReference type="ARBA" id="ARBA00023277"/>
    </source>
</evidence>
<keyword evidence="6 11" id="KW-1015">Disulfide bond</keyword>
<protein>
    <recommendedName>
        <fullName evidence="11">Alpha-galactosidase</fullName>
        <ecNumber evidence="11">3.2.1.22</ecNumber>
    </recommendedName>
    <alternativeName>
        <fullName evidence="11">Melibiase</fullName>
    </alternativeName>
</protein>
<evidence type="ECO:0000313" key="14">
    <source>
        <dbReference type="EMBL" id="HGY94253.1"/>
    </source>
</evidence>
<keyword evidence="9 11" id="KW-0326">Glycosidase</keyword>
<accession>A0A7V4XSA7</accession>
<gene>
    <name evidence="14" type="ORF">ENW50_06155</name>
</gene>
<feature type="signal peptide" evidence="12">
    <location>
        <begin position="1"/>
        <end position="31"/>
    </location>
</feature>
<sequence length="406" mass="44161">MRMKAVSQKALRCAVVLAVALVTVVALPAQSKPYPTAAHLAPTPPMGWNSWNHFAGKVDEADVRAAAKAMVDSGMAAAGYKYIVIDDTWQGKRDAQGFIHPNSKFPDMPGLIQYVHSLGLKFGIYSSPGPQTCAGYEGSYGHVQQDAETYARWGVDYLKYDLCSYLGIMHKEAANNPAKALAMQQAAYLKMYKALAAAGRPIVFSLCQYGIGDVWKWGPSVGGNLWRTTGDIKDNYARMAQIGFGQAGLAKYAGPGHWNDPDMLEVGNGGMTNEEYRTHMSLWAILAAPLIAGNDLSHMSPATLAILTNREVIAVDQDRLGREGDRVSKNGLLEIWAKPLTGGAKAVGLFNRDTQPHSMTLQLSAVNFPPHAHLRDLWRQKTVHAHHGAYTVTVPAHGVVLLKLTR</sequence>
<evidence type="ECO:0000256" key="12">
    <source>
        <dbReference type="SAM" id="SignalP"/>
    </source>
</evidence>
<keyword evidence="8" id="KW-0119">Carbohydrate metabolism</keyword>
<dbReference type="PROSITE" id="PS00512">
    <property type="entry name" value="ALPHA_GALACTOSIDASE"/>
    <property type="match status" value="1"/>
</dbReference>
<dbReference type="FunFam" id="2.60.40.1180:FF:000008">
    <property type="entry name" value="Alpha-galactosidase"/>
    <property type="match status" value="1"/>
</dbReference>
<dbReference type="InterPro" id="IPR017853">
    <property type="entry name" value="GH"/>
</dbReference>
<keyword evidence="5 11" id="KW-0378">Hydrolase</keyword>
<dbReference type="GO" id="GO:0004557">
    <property type="term" value="F:alpha-galactosidase activity"/>
    <property type="evidence" value="ECO:0007669"/>
    <property type="project" value="UniProtKB-EC"/>
</dbReference>
<keyword evidence="10" id="KW-0624">Polysaccharide degradation</keyword>
<name>A0A7V4XSA7_9BACT</name>
<dbReference type="CDD" id="cd14792">
    <property type="entry name" value="GH27"/>
    <property type="match status" value="1"/>
</dbReference>
<evidence type="ECO:0000259" key="13">
    <source>
        <dbReference type="Pfam" id="PF17801"/>
    </source>
</evidence>
<reference evidence="14" key="1">
    <citation type="journal article" date="2020" name="mSystems">
        <title>Genome- and Community-Level Interaction Insights into Carbon Utilization and Element Cycling Functions of Hydrothermarchaeota in Hydrothermal Sediment.</title>
        <authorList>
            <person name="Zhou Z."/>
            <person name="Liu Y."/>
            <person name="Xu W."/>
            <person name="Pan J."/>
            <person name="Luo Z.H."/>
            <person name="Li M."/>
        </authorList>
    </citation>
    <scope>NUCLEOTIDE SEQUENCE [LARGE SCALE GENOMIC DNA]</scope>
    <source>
        <strain evidence="14">SpSt-855</strain>
    </source>
</reference>
<comment type="similarity">
    <text evidence="2 11">Belongs to the glycosyl hydrolase 27 family.</text>
</comment>
<evidence type="ECO:0000256" key="11">
    <source>
        <dbReference type="RuleBase" id="RU361168"/>
    </source>
</evidence>
<dbReference type="GO" id="GO:0000272">
    <property type="term" value="P:polysaccharide catabolic process"/>
    <property type="evidence" value="ECO:0007669"/>
    <property type="project" value="UniProtKB-KW"/>
</dbReference>
<dbReference type="FunFam" id="3.20.20.70:FF:000197">
    <property type="entry name" value="Alpha-galactosidase"/>
    <property type="match status" value="1"/>
</dbReference>
<evidence type="ECO:0000256" key="7">
    <source>
        <dbReference type="ARBA" id="ARBA00023180"/>
    </source>
</evidence>
<feature type="domain" description="Alpha galactosidase C-terminal" evidence="13">
    <location>
        <begin position="331"/>
        <end position="404"/>
    </location>
</feature>
<feature type="chain" id="PRO_5031372476" description="Alpha-galactosidase" evidence="12">
    <location>
        <begin position="32"/>
        <end position="406"/>
    </location>
</feature>
<dbReference type="EMBL" id="DTKL01000035">
    <property type="protein sequence ID" value="HGY94253.1"/>
    <property type="molecule type" value="Genomic_DNA"/>
</dbReference>
<dbReference type="PANTHER" id="PTHR11452">
    <property type="entry name" value="ALPHA-GALACTOSIDASE/ALPHA-N-ACETYLGALACTOSAMINIDASE"/>
    <property type="match status" value="1"/>
</dbReference>
<dbReference type="Gene3D" id="2.60.40.1180">
    <property type="entry name" value="Golgi alpha-mannosidase II"/>
    <property type="match status" value="1"/>
</dbReference>
<proteinExistence type="inferred from homology"/>
<dbReference type="PANTHER" id="PTHR11452:SF75">
    <property type="entry name" value="ALPHA-GALACTOSIDASE MEL1"/>
    <property type="match status" value="1"/>
</dbReference>
<keyword evidence="3" id="KW-0964">Secreted</keyword>
<comment type="caution">
    <text evidence="14">The sequence shown here is derived from an EMBL/GenBank/DDBJ whole genome shotgun (WGS) entry which is preliminary data.</text>
</comment>
<dbReference type="InterPro" id="IPR013785">
    <property type="entry name" value="Aldolase_TIM"/>
</dbReference>
<evidence type="ECO:0000256" key="3">
    <source>
        <dbReference type="ARBA" id="ARBA00022525"/>
    </source>
</evidence>
<organism evidence="14">
    <name type="scientific">Acidobacterium capsulatum</name>
    <dbReference type="NCBI Taxonomy" id="33075"/>
    <lineage>
        <taxon>Bacteria</taxon>
        <taxon>Pseudomonadati</taxon>
        <taxon>Acidobacteriota</taxon>
        <taxon>Terriglobia</taxon>
        <taxon>Terriglobales</taxon>
        <taxon>Acidobacteriaceae</taxon>
        <taxon>Acidobacterium</taxon>
    </lineage>
</organism>
<dbReference type="SUPFAM" id="SSF51445">
    <property type="entry name" value="(Trans)glycosidases"/>
    <property type="match status" value="1"/>
</dbReference>
<evidence type="ECO:0000256" key="10">
    <source>
        <dbReference type="ARBA" id="ARBA00023326"/>
    </source>
</evidence>
<evidence type="ECO:0000256" key="1">
    <source>
        <dbReference type="ARBA" id="ARBA00004613"/>
    </source>
</evidence>
<dbReference type="Gene3D" id="3.20.20.70">
    <property type="entry name" value="Aldolase class I"/>
    <property type="match status" value="1"/>
</dbReference>
<dbReference type="InterPro" id="IPR041233">
    <property type="entry name" value="Melibiase_C"/>
</dbReference>
<dbReference type="InterPro" id="IPR013780">
    <property type="entry name" value="Glyco_hydro_b"/>
</dbReference>
<dbReference type="Pfam" id="PF16499">
    <property type="entry name" value="Melibiase_2"/>
    <property type="match status" value="1"/>
</dbReference>
<evidence type="ECO:0000256" key="2">
    <source>
        <dbReference type="ARBA" id="ARBA00009743"/>
    </source>
</evidence>
<evidence type="ECO:0000256" key="4">
    <source>
        <dbReference type="ARBA" id="ARBA00022729"/>
    </source>
</evidence>
<dbReference type="Pfam" id="PF17801">
    <property type="entry name" value="Melibiase_C"/>
    <property type="match status" value="1"/>
</dbReference>
<dbReference type="InterPro" id="IPR000111">
    <property type="entry name" value="Glyco_hydro_27/36_CS"/>
</dbReference>
<evidence type="ECO:0000256" key="9">
    <source>
        <dbReference type="ARBA" id="ARBA00023295"/>
    </source>
</evidence>
<dbReference type="SUPFAM" id="SSF51011">
    <property type="entry name" value="Glycosyl hydrolase domain"/>
    <property type="match status" value="1"/>
</dbReference>
<evidence type="ECO:0000256" key="5">
    <source>
        <dbReference type="ARBA" id="ARBA00022801"/>
    </source>
</evidence>
<dbReference type="EC" id="3.2.1.22" evidence="11"/>
<dbReference type="AlphaFoldDB" id="A0A7V4XSA7"/>
<keyword evidence="4 12" id="KW-0732">Signal</keyword>
<dbReference type="PRINTS" id="PR00740">
    <property type="entry name" value="GLHYDRLASE27"/>
</dbReference>
<dbReference type="GO" id="GO:0005576">
    <property type="term" value="C:extracellular region"/>
    <property type="evidence" value="ECO:0007669"/>
    <property type="project" value="UniProtKB-SubCell"/>
</dbReference>
<evidence type="ECO:0000256" key="6">
    <source>
        <dbReference type="ARBA" id="ARBA00023157"/>
    </source>
</evidence>
<comment type="catalytic activity">
    <reaction evidence="11">
        <text>Hydrolysis of terminal, non-reducing alpha-D-galactose residues in alpha-D-galactosides, including galactose oligosaccharides, galactomannans and galactolipids.</text>
        <dbReference type="EC" id="3.2.1.22"/>
    </reaction>
</comment>